<dbReference type="Pfam" id="PF07714">
    <property type="entry name" value="PK_Tyr_Ser-Thr"/>
    <property type="match status" value="1"/>
</dbReference>
<organism evidence="3 4">
    <name type="scientific">Trichomonas vaginalis (strain ATCC PRA-98 / G3)</name>
    <dbReference type="NCBI Taxonomy" id="412133"/>
    <lineage>
        <taxon>Eukaryota</taxon>
        <taxon>Metamonada</taxon>
        <taxon>Parabasalia</taxon>
        <taxon>Trichomonadida</taxon>
        <taxon>Trichomonadidae</taxon>
        <taxon>Trichomonas</taxon>
    </lineage>
</organism>
<feature type="transmembrane region" description="Helical" evidence="1">
    <location>
        <begin position="369"/>
        <end position="390"/>
    </location>
</feature>
<dbReference type="OrthoDB" id="75710at2759"/>
<keyword evidence="3" id="KW-0808">Transferase</keyword>
<keyword evidence="1" id="KW-0472">Membrane</keyword>
<accession>A2EAJ3</accession>
<gene>
    <name evidence="3" type="ORF">TVAG_491610</name>
</gene>
<reference evidence="3" key="1">
    <citation type="submission" date="2006-10" db="EMBL/GenBank/DDBJ databases">
        <authorList>
            <person name="Amadeo P."/>
            <person name="Zhao Q."/>
            <person name="Wortman J."/>
            <person name="Fraser-Liggett C."/>
            <person name="Carlton J."/>
        </authorList>
    </citation>
    <scope>NUCLEOTIDE SEQUENCE</scope>
    <source>
        <strain evidence="3">G3</strain>
    </source>
</reference>
<feature type="domain" description="Protein kinase" evidence="2">
    <location>
        <begin position="12"/>
        <end position="272"/>
    </location>
</feature>
<dbReference type="InterPro" id="IPR051681">
    <property type="entry name" value="Ser/Thr_Kinases-Pseudokinases"/>
</dbReference>
<dbReference type="GO" id="GO:0005737">
    <property type="term" value="C:cytoplasm"/>
    <property type="evidence" value="ECO:0000318"/>
    <property type="project" value="GO_Central"/>
</dbReference>
<proteinExistence type="predicted"/>
<dbReference type="AlphaFoldDB" id="A2EAJ3"/>
<dbReference type="InterPro" id="IPR001245">
    <property type="entry name" value="Ser-Thr/Tyr_kinase_cat_dom"/>
</dbReference>
<dbReference type="Proteomes" id="UP000001542">
    <property type="component" value="Unassembled WGS sequence"/>
</dbReference>
<name>A2EAJ3_TRIV3</name>
<dbReference type="SUPFAM" id="SSF56112">
    <property type="entry name" value="Protein kinase-like (PK-like)"/>
    <property type="match status" value="1"/>
</dbReference>
<protein>
    <submittedName>
        <fullName evidence="3">Protein kinase, putative</fullName>
    </submittedName>
</protein>
<dbReference type="InterPro" id="IPR000719">
    <property type="entry name" value="Prot_kinase_dom"/>
</dbReference>
<dbReference type="InParanoid" id="A2EAJ3"/>
<dbReference type="RefSeq" id="XP_001322527.1">
    <property type="nucleotide sequence ID" value="XM_001322492.1"/>
</dbReference>
<dbReference type="GO" id="GO:0007165">
    <property type="term" value="P:signal transduction"/>
    <property type="evidence" value="ECO:0000318"/>
    <property type="project" value="GO_Central"/>
</dbReference>
<dbReference type="PROSITE" id="PS50011">
    <property type="entry name" value="PROTEIN_KINASE_DOM"/>
    <property type="match status" value="1"/>
</dbReference>
<reference evidence="3" key="2">
    <citation type="journal article" date="2007" name="Science">
        <title>Draft genome sequence of the sexually transmitted pathogen Trichomonas vaginalis.</title>
        <authorList>
            <person name="Carlton J.M."/>
            <person name="Hirt R.P."/>
            <person name="Silva J.C."/>
            <person name="Delcher A.L."/>
            <person name="Schatz M."/>
            <person name="Zhao Q."/>
            <person name="Wortman J.R."/>
            <person name="Bidwell S.L."/>
            <person name="Alsmark U.C.M."/>
            <person name="Besteiro S."/>
            <person name="Sicheritz-Ponten T."/>
            <person name="Noel C.J."/>
            <person name="Dacks J.B."/>
            <person name="Foster P.G."/>
            <person name="Simillion C."/>
            <person name="Van de Peer Y."/>
            <person name="Miranda-Saavedra D."/>
            <person name="Barton G.J."/>
            <person name="Westrop G.D."/>
            <person name="Mueller S."/>
            <person name="Dessi D."/>
            <person name="Fiori P.L."/>
            <person name="Ren Q."/>
            <person name="Paulsen I."/>
            <person name="Zhang H."/>
            <person name="Bastida-Corcuera F.D."/>
            <person name="Simoes-Barbosa A."/>
            <person name="Brown M.T."/>
            <person name="Hayes R.D."/>
            <person name="Mukherjee M."/>
            <person name="Okumura C.Y."/>
            <person name="Schneider R."/>
            <person name="Smith A.J."/>
            <person name="Vanacova S."/>
            <person name="Villalvazo M."/>
            <person name="Haas B.J."/>
            <person name="Pertea M."/>
            <person name="Feldblyum T.V."/>
            <person name="Utterback T.R."/>
            <person name="Shu C.L."/>
            <person name="Osoegawa K."/>
            <person name="de Jong P.J."/>
            <person name="Hrdy I."/>
            <person name="Horvathova L."/>
            <person name="Zubacova Z."/>
            <person name="Dolezal P."/>
            <person name="Malik S.B."/>
            <person name="Logsdon J.M. Jr."/>
            <person name="Henze K."/>
            <person name="Gupta A."/>
            <person name="Wang C.C."/>
            <person name="Dunne R.L."/>
            <person name="Upcroft J.A."/>
            <person name="Upcroft P."/>
            <person name="White O."/>
            <person name="Salzberg S.L."/>
            <person name="Tang P."/>
            <person name="Chiu C.-H."/>
            <person name="Lee Y.-S."/>
            <person name="Embley T.M."/>
            <person name="Coombs G.H."/>
            <person name="Mottram J.C."/>
            <person name="Tachezy J."/>
            <person name="Fraser-Liggett C.M."/>
            <person name="Johnson P.J."/>
        </authorList>
    </citation>
    <scope>NUCLEOTIDE SEQUENCE [LARGE SCALE GENOMIC DNA]</scope>
    <source>
        <strain evidence="3">G3</strain>
    </source>
</reference>
<dbReference type="InterPro" id="IPR011009">
    <property type="entry name" value="Kinase-like_dom_sf"/>
</dbReference>
<dbReference type="eggNOG" id="KOG0192">
    <property type="taxonomic scope" value="Eukaryota"/>
</dbReference>
<sequence>MQSDLLCDFNDFVEQEKISVQSDGKYSHTKQVATGLDCFTKYYKQCDIITLKKLINDVQISTKMTHKVFGPIIGYAISPNNGLLVSREYPRLGTLNDAISSRDPMLEDPTNKMKIIHGIASALLYLHSNKITLTNLNSSTIWIDENCEPIIGDLSYSCIDGPDFMSNFEFDEKAFVYYSPECLANGTKKVTNKADIFAFGMVLYHLLSGEPPSQLSSREELYEERYYGGRPQFGPNFPPMFEELISMCWESEIDQRPTAQEIIDVLSSSDLILDGTNIEKYNNYIKKVAFTKEDDAFEVLNKEKADIMDLLELTKTTFSDATLEYQNHLEALQQEIEELKQGNKNVPSYENHETQIVPEKNEKEEKNPLLLPLIASSSIAALSVVALFFMKRRMK</sequence>
<dbReference type="GO" id="GO:0005524">
    <property type="term" value="F:ATP binding"/>
    <property type="evidence" value="ECO:0007669"/>
    <property type="project" value="InterPro"/>
</dbReference>
<dbReference type="EMBL" id="DS113340">
    <property type="protein sequence ID" value="EAY10304.1"/>
    <property type="molecule type" value="Genomic_DNA"/>
</dbReference>
<keyword evidence="4" id="KW-1185">Reference proteome</keyword>
<evidence type="ECO:0000256" key="1">
    <source>
        <dbReference type="SAM" id="Phobius"/>
    </source>
</evidence>
<keyword evidence="3" id="KW-0418">Kinase</keyword>
<evidence type="ECO:0000313" key="4">
    <source>
        <dbReference type="Proteomes" id="UP000001542"/>
    </source>
</evidence>
<dbReference type="Gene3D" id="1.10.510.10">
    <property type="entry name" value="Transferase(Phosphotransferase) domain 1"/>
    <property type="match status" value="1"/>
</dbReference>
<keyword evidence="1" id="KW-1133">Transmembrane helix</keyword>
<dbReference type="VEuPathDB" id="TrichDB:TVAG_491610"/>
<evidence type="ECO:0000259" key="2">
    <source>
        <dbReference type="PROSITE" id="PS50011"/>
    </source>
</evidence>
<keyword evidence="1" id="KW-0812">Transmembrane</keyword>
<dbReference type="SMR" id="A2EAJ3"/>
<dbReference type="PANTHER" id="PTHR44329">
    <property type="entry name" value="SERINE/THREONINE-PROTEIN KINASE TNNI3K-RELATED"/>
    <property type="match status" value="1"/>
</dbReference>
<evidence type="ECO:0000313" key="3">
    <source>
        <dbReference type="EMBL" id="EAY10304.1"/>
    </source>
</evidence>
<dbReference type="VEuPathDB" id="TrichDB:TVAGG3_1004270"/>
<dbReference type="KEGG" id="tva:4768237"/>
<dbReference type="GO" id="GO:0004672">
    <property type="term" value="F:protein kinase activity"/>
    <property type="evidence" value="ECO:0000318"/>
    <property type="project" value="GO_Central"/>
</dbReference>